<accession>A0AAV5LUE3</accession>
<name>A0AAV5LUE3_9ROSI</name>
<proteinExistence type="predicted"/>
<evidence type="ECO:0000256" key="1">
    <source>
        <dbReference type="SAM" id="MobiDB-lite"/>
    </source>
</evidence>
<organism evidence="2 3">
    <name type="scientific">Rubroshorea leprosula</name>
    <dbReference type="NCBI Taxonomy" id="152421"/>
    <lineage>
        <taxon>Eukaryota</taxon>
        <taxon>Viridiplantae</taxon>
        <taxon>Streptophyta</taxon>
        <taxon>Embryophyta</taxon>
        <taxon>Tracheophyta</taxon>
        <taxon>Spermatophyta</taxon>
        <taxon>Magnoliopsida</taxon>
        <taxon>eudicotyledons</taxon>
        <taxon>Gunneridae</taxon>
        <taxon>Pentapetalae</taxon>
        <taxon>rosids</taxon>
        <taxon>malvids</taxon>
        <taxon>Malvales</taxon>
        <taxon>Dipterocarpaceae</taxon>
        <taxon>Rubroshorea</taxon>
    </lineage>
</organism>
<dbReference type="Proteomes" id="UP001054252">
    <property type="component" value="Unassembled WGS sequence"/>
</dbReference>
<evidence type="ECO:0000313" key="3">
    <source>
        <dbReference type="Proteomes" id="UP001054252"/>
    </source>
</evidence>
<dbReference type="EMBL" id="BPVZ01000144">
    <property type="protein sequence ID" value="GKV40813.1"/>
    <property type="molecule type" value="Genomic_DNA"/>
</dbReference>
<sequence length="74" mass="7824">MTRFCSSFSSRCSPKKRTKQADVPAFEKPVRKLGFGLLFLFKNKIGALKPSPPAGNSGSALLLPSSPPAALDCG</sequence>
<feature type="compositionally biased region" description="Low complexity" evidence="1">
    <location>
        <begin position="59"/>
        <end position="74"/>
    </location>
</feature>
<feature type="region of interest" description="Disordered" evidence="1">
    <location>
        <begin position="1"/>
        <end position="21"/>
    </location>
</feature>
<protein>
    <submittedName>
        <fullName evidence="2">Uncharacterized protein</fullName>
    </submittedName>
</protein>
<keyword evidence="3" id="KW-1185">Reference proteome</keyword>
<comment type="caution">
    <text evidence="2">The sequence shown here is derived from an EMBL/GenBank/DDBJ whole genome shotgun (WGS) entry which is preliminary data.</text>
</comment>
<feature type="region of interest" description="Disordered" evidence="1">
    <location>
        <begin position="53"/>
        <end position="74"/>
    </location>
</feature>
<evidence type="ECO:0000313" key="2">
    <source>
        <dbReference type="EMBL" id="GKV40813.1"/>
    </source>
</evidence>
<gene>
    <name evidence="2" type="ORF">SLEP1_g48414</name>
</gene>
<dbReference type="AlphaFoldDB" id="A0AAV5LUE3"/>
<feature type="compositionally biased region" description="Low complexity" evidence="1">
    <location>
        <begin position="1"/>
        <end position="12"/>
    </location>
</feature>
<reference evidence="2 3" key="1">
    <citation type="journal article" date="2021" name="Commun. Biol.">
        <title>The genome of Shorea leprosula (Dipterocarpaceae) highlights the ecological relevance of drought in aseasonal tropical rainforests.</title>
        <authorList>
            <person name="Ng K.K.S."/>
            <person name="Kobayashi M.J."/>
            <person name="Fawcett J.A."/>
            <person name="Hatakeyama M."/>
            <person name="Paape T."/>
            <person name="Ng C.H."/>
            <person name="Ang C.C."/>
            <person name="Tnah L.H."/>
            <person name="Lee C.T."/>
            <person name="Nishiyama T."/>
            <person name="Sese J."/>
            <person name="O'Brien M.J."/>
            <person name="Copetti D."/>
            <person name="Mohd Noor M.I."/>
            <person name="Ong R.C."/>
            <person name="Putra M."/>
            <person name="Sireger I.Z."/>
            <person name="Indrioko S."/>
            <person name="Kosugi Y."/>
            <person name="Izuno A."/>
            <person name="Isagi Y."/>
            <person name="Lee S.L."/>
            <person name="Shimizu K.K."/>
        </authorList>
    </citation>
    <scope>NUCLEOTIDE SEQUENCE [LARGE SCALE GENOMIC DNA]</scope>
    <source>
        <strain evidence="2">214</strain>
    </source>
</reference>